<protein>
    <recommendedName>
        <fullName evidence="1">Ig-like domain-containing protein</fullName>
    </recommendedName>
</protein>
<reference evidence="2" key="1">
    <citation type="journal article" date="2020" name="Cell">
        <title>Large-Scale Comparative Analyses of Tick Genomes Elucidate Their Genetic Diversity and Vector Capacities.</title>
        <authorList>
            <consortium name="Tick Genome and Microbiome Consortium (TIGMIC)"/>
            <person name="Jia N."/>
            <person name="Wang J."/>
            <person name="Shi W."/>
            <person name="Du L."/>
            <person name="Sun Y."/>
            <person name="Zhan W."/>
            <person name="Jiang J.F."/>
            <person name="Wang Q."/>
            <person name="Zhang B."/>
            <person name="Ji P."/>
            <person name="Bell-Sakyi L."/>
            <person name="Cui X.M."/>
            <person name="Yuan T.T."/>
            <person name="Jiang B.G."/>
            <person name="Yang W.F."/>
            <person name="Lam T.T."/>
            <person name="Chang Q.C."/>
            <person name="Ding S.J."/>
            <person name="Wang X.J."/>
            <person name="Zhu J.G."/>
            <person name="Ruan X.D."/>
            <person name="Zhao L."/>
            <person name="Wei J.T."/>
            <person name="Ye R.Z."/>
            <person name="Que T.C."/>
            <person name="Du C.H."/>
            <person name="Zhou Y.H."/>
            <person name="Cheng J.X."/>
            <person name="Dai P.F."/>
            <person name="Guo W.B."/>
            <person name="Han X.H."/>
            <person name="Huang E.J."/>
            <person name="Li L.F."/>
            <person name="Wei W."/>
            <person name="Gao Y.C."/>
            <person name="Liu J.Z."/>
            <person name="Shao H.Z."/>
            <person name="Wang X."/>
            <person name="Wang C.C."/>
            <person name="Yang T.C."/>
            <person name="Huo Q.B."/>
            <person name="Li W."/>
            <person name="Chen H.Y."/>
            <person name="Chen S.E."/>
            <person name="Zhou L.G."/>
            <person name="Ni X.B."/>
            <person name="Tian J.H."/>
            <person name="Sheng Y."/>
            <person name="Liu T."/>
            <person name="Pan Y.S."/>
            <person name="Xia L.Y."/>
            <person name="Li J."/>
            <person name="Zhao F."/>
            <person name="Cao W.C."/>
        </authorList>
    </citation>
    <scope>NUCLEOTIDE SEQUENCE</scope>
    <source>
        <strain evidence="2">Rmic-2018</strain>
    </source>
</reference>
<comment type="caution">
    <text evidence="2">The sequence shown here is derived from an EMBL/GenBank/DDBJ whole genome shotgun (WGS) entry which is preliminary data.</text>
</comment>
<gene>
    <name evidence="2" type="ORF">HPB51_014549</name>
</gene>
<dbReference type="AlphaFoldDB" id="A0A9J6DNP7"/>
<dbReference type="EMBL" id="JABSTU010000008">
    <property type="protein sequence ID" value="KAH8023434.1"/>
    <property type="molecule type" value="Genomic_DNA"/>
</dbReference>
<dbReference type="PROSITE" id="PS50835">
    <property type="entry name" value="IG_LIKE"/>
    <property type="match status" value="1"/>
</dbReference>
<feature type="domain" description="Ig-like" evidence="1">
    <location>
        <begin position="177"/>
        <end position="220"/>
    </location>
</feature>
<proteinExistence type="predicted"/>
<reference evidence="2" key="2">
    <citation type="submission" date="2021-09" db="EMBL/GenBank/DDBJ databases">
        <authorList>
            <person name="Jia N."/>
            <person name="Wang J."/>
            <person name="Shi W."/>
            <person name="Du L."/>
            <person name="Sun Y."/>
            <person name="Zhan W."/>
            <person name="Jiang J."/>
            <person name="Wang Q."/>
            <person name="Zhang B."/>
            <person name="Ji P."/>
            <person name="Sakyi L.B."/>
            <person name="Cui X."/>
            <person name="Yuan T."/>
            <person name="Jiang B."/>
            <person name="Yang W."/>
            <person name="Lam T.T.-Y."/>
            <person name="Chang Q."/>
            <person name="Ding S."/>
            <person name="Wang X."/>
            <person name="Zhu J."/>
            <person name="Ruan X."/>
            <person name="Zhao L."/>
            <person name="Wei J."/>
            <person name="Que T."/>
            <person name="Du C."/>
            <person name="Cheng J."/>
            <person name="Dai P."/>
            <person name="Han X."/>
            <person name="Huang E."/>
            <person name="Gao Y."/>
            <person name="Liu J."/>
            <person name="Shao H."/>
            <person name="Ye R."/>
            <person name="Li L."/>
            <person name="Wei W."/>
            <person name="Wang X."/>
            <person name="Wang C."/>
            <person name="Huo Q."/>
            <person name="Li W."/>
            <person name="Guo W."/>
            <person name="Chen H."/>
            <person name="Chen S."/>
            <person name="Zhou L."/>
            <person name="Zhou L."/>
            <person name="Ni X."/>
            <person name="Tian J."/>
            <person name="Zhou Y."/>
            <person name="Sheng Y."/>
            <person name="Liu T."/>
            <person name="Pan Y."/>
            <person name="Xia L."/>
            <person name="Li J."/>
            <person name="Zhao F."/>
            <person name="Cao W."/>
        </authorList>
    </citation>
    <scope>NUCLEOTIDE SEQUENCE</scope>
    <source>
        <strain evidence="2">Rmic-2018</strain>
        <tissue evidence="2">Larvae</tissue>
    </source>
</reference>
<evidence type="ECO:0000313" key="2">
    <source>
        <dbReference type="EMBL" id="KAH8023434.1"/>
    </source>
</evidence>
<evidence type="ECO:0000313" key="3">
    <source>
        <dbReference type="Proteomes" id="UP000821866"/>
    </source>
</evidence>
<accession>A0A9J6DNP7</accession>
<dbReference type="VEuPathDB" id="VectorBase:LOC119172902"/>
<keyword evidence="3" id="KW-1185">Reference proteome</keyword>
<dbReference type="InterPro" id="IPR007110">
    <property type="entry name" value="Ig-like_dom"/>
</dbReference>
<dbReference type="InterPro" id="IPR036179">
    <property type="entry name" value="Ig-like_dom_sf"/>
</dbReference>
<sequence>MWGLTSQNYYMIMRDAVVEGYGNFDRLGFFNVHPNLSTRAYNISASIGNAAATAGMRTRDRRWPHDGVRIIRSRSPDAEAQARVHRRLHAIDRGFEKKKKKGAADAQQPKTTFTPYSLACSFEGKLAPSPAATSANLGRNISCQPQVLLSSPETNPRVAFYNTPAARLTGENARSQPGVHCQQQSFRVRPQPVEVIEGRTVELKCEVANQAGAVQWSKDGFVLGWRIRGLQDGCVPITVTGLGEEG</sequence>
<organism evidence="2 3">
    <name type="scientific">Rhipicephalus microplus</name>
    <name type="common">Cattle tick</name>
    <name type="synonym">Boophilus microplus</name>
    <dbReference type="NCBI Taxonomy" id="6941"/>
    <lineage>
        <taxon>Eukaryota</taxon>
        <taxon>Metazoa</taxon>
        <taxon>Ecdysozoa</taxon>
        <taxon>Arthropoda</taxon>
        <taxon>Chelicerata</taxon>
        <taxon>Arachnida</taxon>
        <taxon>Acari</taxon>
        <taxon>Parasitiformes</taxon>
        <taxon>Ixodida</taxon>
        <taxon>Ixodoidea</taxon>
        <taxon>Ixodidae</taxon>
        <taxon>Rhipicephalinae</taxon>
        <taxon>Rhipicephalus</taxon>
        <taxon>Boophilus</taxon>
    </lineage>
</organism>
<name>A0A9J6DNP7_RHIMP</name>
<evidence type="ECO:0000259" key="1">
    <source>
        <dbReference type="PROSITE" id="PS50835"/>
    </source>
</evidence>
<dbReference type="InterPro" id="IPR013783">
    <property type="entry name" value="Ig-like_fold"/>
</dbReference>
<dbReference type="Gene3D" id="2.60.40.10">
    <property type="entry name" value="Immunoglobulins"/>
    <property type="match status" value="1"/>
</dbReference>
<dbReference type="SUPFAM" id="SSF48726">
    <property type="entry name" value="Immunoglobulin"/>
    <property type="match status" value="1"/>
</dbReference>
<dbReference type="Proteomes" id="UP000821866">
    <property type="component" value="Chromosome 6"/>
</dbReference>